<dbReference type="OrthoDB" id="8771723at2"/>
<name>K9DL69_9BURK</name>
<dbReference type="Proteomes" id="UP000009874">
    <property type="component" value="Unassembled WGS sequence"/>
</dbReference>
<feature type="signal peptide" evidence="1">
    <location>
        <begin position="1"/>
        <end position="25"/>
    </location>
</feature>
<dbReference type="AlphaFoldDB" id="K9DL69"/>
<dbReference type="NCBIfam" id="NF033554">
    <property type="entry name" value="floc_PepA"/>
    <property type="match status" value="1"/>
</dbReference>
<sequence length="272" mass="28098">MKAVSKTVIACAIAATSLFGTAAHADNFNPFTVEYDGRSFTADKITGNYSEVATFTPSTPTSTSGTFDVSLYWNAGQFVTGEGNTTVNGTGLTNDYGLYAVYRASGTYGVVNGRNQFTFTEGSGSLAMYLDAGLNTTFGLGATGADGVILGNTGDDLLLAEGDPLSGFGVLDPTLPTCGPRGINCGSFGADSTFALAGFGPEFFTSPNPFYNMSFQSGQLNNFQVGGTQRINGSLDVVFGNAAEVPEPASVALLGLGMLGLYGARRRNKKAA</sequence>
<dbReference type="NCBIfam" id="TIGR02595">
    <property type="entry name" value="PEP_CTERM"/>
    <property type="match status" value="1"/>
</dbReference>
<dbReference type="EMBL" id="AGZI01000008">
    <property type="protein sequence ID" value="EKU83996.1"/>
    <property type="molecule type" value="Genomic_DNA"/>
</dbReference>
<keyword evidence="1" id="KW-0732">Signal</keyword>
<evidence type="ECO:0000256" key="1">
    <source>
        <dbReference type="SAM" id="SignalP"/>
    </source>
</evidence>
<protein>
    <recommendedName>
        <fullName evidence="2">Ice-binding protein C-terminal domain-containing protein</fullName>
    </recommendedName>
</protein>
<feature type="chain" id="PRO_5003926219" description="Ice-binding protein C-terminal domain-containing protein" evidence="1">
    <location>
        <begin position="26"/>
        <end position="272"/>
    </location>
</feature>
<accession>K9DL69</accession>
<evidence type="ECO:0000313" key="4">
    <source>
        <dbReference type="Proteomes" id="UP000009874"/>
    </source>
</evidence>
<dbReference type="eggNOG" id="ENOG5032AVQ">
    <property type="taxonomic scope" value="Bacteria"/>
</dbReference>
<dbReference type="PATRIC" id="fig|883126.3.peg.644"/>
<dbReference type="Pfam" id="PF07589">
    <property type="entry name" value="PEP-CTERM"/>
    <property type="match status" value="1"/>
</dbReference>
<evidence type="ECO:0000259" key="2">
    <source>
        <dbReference type="Pfam" id="PF07589"/>
    </source>
</evidence>
<evidence type="ECO:0000313" key="3">
    <source>
        <dbReference type="EMBL" id="EKU83996.1"/>
    </source>
</evidence>
<reference evidence="3 4" key="1">
    <citation type="submission" date="2012-09" db="EMBL/GenBank/DDBJ databases">
        <title>The Genome Sequence of Massilia timonae CCUG 45783.</title>
        <authorList>
            <consortium name="The Broad Institute Genome Sequencing Platform"/>
            <person name="Earl A."/>
            <person name="Ward D."/>
            <person name="Feldgarden M."/>
            <person name="Gevers D."/>
            <person name="Huys G."/>
            <person name="Walker B."/>
            <person name="Young S.K."/>
            <person name="Zeng Q."/>
            <person name="Gargeya S."/>
            <person name="Fitzgerald M."/>
            <person name="Haas B."/>
            <person name="Abouelleil A."/>
            <person name="Alvarado L."/>
            <person name="Arachchi H.M."/>
            <person name="Berlin A.M."/>
            <person name="Chapman S.B."/>
            <person name="Goldberg J."/>
            <person name="Griggs A."/>
            <person name="Gujja S."/>
            <person name="Hansen M."/>
            <person name="Howarth C."/>
            <person name="Imamovic A."/>
            <person name="Larimer J."/>
            <person name="McCowen C."/>
            <person name="Montmayeur A."/>
            <person name="Murphy C."/>
            <person name="Neiman D."/>
            <person name="Pearson M."/>
            <person name="Priest M."/>
            <person name="Roberts A."/>
            <person name="Saif S."/>
            <person name="Shea T."/>
            <person name="Sisk P."/>
            <person name="Sykes S."/>
            <person name="Wortman J."/>
            <person name="Nusbaum C."/>
            <person name="Birren B."/>
        </authorList>
    </citation>
    <scope>NUCLEOTIDE SEQUENCE [LARGE SCALE GENOMIC DNA]</scope>
    <source>
        <strain evidence="3 4">CCUG 45783</strain>
    </source>
</reference>
<feature type="domain" description="Ice-binding protein C-terminal" evidence="2">
    <location>
        <begin position="245"/>
        <end position="267"/>
    </location>
</feature>
<comment type="caution">
    <text evidence="3">The sequence shown here is derived from an EMBL/GenBank/DDBJ whole genome shotgun (WGS) entry which is preliminary data.</text>
</comment>
<proteinExistence type="predicted"/>
<dbReference type="HOGENOM" id="CLU_1022347_0_0_4"/>
<dbReference type="RefSeq" id="WP_005663844.1">
    <property type="nucleotide sequence ID" value="NZ_JH992922.1"/>
</dbReference>
<dbReference type="InterPro" id="IPR013424">
    <property type="entry name" value="Ice-binding_C"/>
</dbReference>
<gene>
    <name evidence="3" type="ORF">HMPREF9710_00639</name>
</gene>
<keyword evidence="4" id="KW-1185">Reference proteome</keyword>
<organism evidence="3 4">
    <name type="scientific">Massilia timonae CCUG 45783</name>
    <dbReference type="NCBI Taxonomy" id="883126"/>
    <lineage>
        <taxon>Bacteria</taxon>
        <taxon>Pseudomonadati</taxon>
        <taxon>Pseudomonadota</taxon>
        <taxon>Betaproteobacteria</taxon>
        <taxon>Burkholderiales</taxon>
        <taxon>Oxalobacteraceae</taxon>
        <taxon>Telluria group</taxon>
        <taxon>Massilia</taxon>
    </lineage>
</organism>